<keyword evidence="2" id="KW-1185">Reference proteome</keyword>
<comment type="caution">
    <text evidence="1">The sequence shown here is derived from an EMBL/GenBank/DDBJ whole genome shotgun (WGS) entry which is preliminary data.</text>
</comment>
<evidence type="ECO:0000313" key="1">
    <source>
        <dbReference type="EMBL" id="CAK5013451.1"/>
    </source>
</evidence>
<accession>A0ACB0XQZ1</accession>
<name>A0ACB0XQZ1_MELEN</name>
<protein>
    <submittedName>
        <fullName evidence="1">Uncharacterized protein</fullName>
    </submittedName>
</protein>
<sequence>MQTRSATKVLQKVLKKSKKNIKKEILETSQQQQQLPPKRSKVEELTENIPNPQQVTSKRIKLNNCESEDDGENIPQTITREFTRQTNFYKIEYKLLKTVKDDEELEELRFELHCSRQNLRRYKNFKTITLNCTLRFTRERCPYGLFAVRKSFGILVYEHGNHNHEFREIDIRNTRALNALKLNDTKPPELFKNPAASVKDWHYLCTVNDVAELDKIRIQNKCQSFIGYQLDSNRKSIMLKCKMARYKLIRCQFKIMAKRVKDEDNFHVYSQGEHICPQDYSTDKIQKRLIRALKFGQHNRVHKWMKRTGAERIKNIVNELDASHVRLMIVLANREMLSGRKDKKKKYFLGKKKFFFGKVSLFFKEK</sequence>
<dbReference type="EMBL" id="CAVMJV010000002">
    <property type="protein sequence ID" value="CAK5013451.1"/>
    <property type="molecule type" value="Genomic_DNA"/>
</dbReference>
<proteinExistence type="predicted"/>
<organism evidence="1 2">
    <name type="scientific">Meloidogyne enterolobii</name>
    <name type="common">Root-knot nematode worm</name>
    <name type="synonym">Meloidogyne mayaguensis</name>
    <dbReference type="NCBI Taxonomy" id="390850"/>
    <lineage>
        <taxon>Eukaryota</taxon>
        <taxon>Metazoa</taxon>
        <taxon>Ecdysozoa</taxon>
        <taxon>Nematoda</taxon>
        <taxon>Chromadorea</taxon>
        <taxon>Rhabditida</taxon>
        <taxon>Tylenchina</taxon>
        <taxon>Tylenchomorpha</taxon>
        <taxon>Tylenchoidea</taxon>
        <taxon>Meloidogynidae</taxon>
        <taxon>Meloidogyninae</taxon>
        <taxon>Meloidogyne</taxon>
    </lineage>
</organism>
<dbReference type="Proteomes" id="UP001497535">
    <property type="component" value="Unassembled WGS sequence"/>
</dbReference>
<gene>
    <name evidence="1" type="ORF">MENTE1834_LOCUS2412</name>
</gene>
<evidence type="ECO:0000313" key="2">
    <source>
        <dbReference type="Proteomes" id="UP001497535"/>
    </source>
</evidence>
<reference evidence="1" key="1">
    <citation type="submission" date="2023-11" db="EMBL/GenBank/DDBJ databases">
        <authorList>
            <person name="Poullet M."/>
        </authorList>
    </citation>
    <scope>NUCLEOTIDE SEQUENCE</scope>
    <source>
        <strain evidence="1">E1834</strain>
    </source>
</reference>